<dbReference type="EMBL" id="MDYM01000017">
    <property type="protein sequence ID" value="OQD61450.1"/>
    <property type="molecule type" value="Genomic_DNA"/>
</dbReference>
<dbReference type="InterPro" id="IPR005786">
    <property type="entry name" value="B_amino_transII"/>
</dbReference>
<evidence type="ECO:0000256" key="2">
    <source>
        <dbReference type="ARBA" id="ARBA00009320"/>
    </source>
</evidence>
<name>A0A1V6N9P4_PENPO</name>
<dbReference type="InterPro" id="IPR043132">
    <property type="entry name" value="BCAT-like_C"/>
</dbReference>
<dbReference type="OrthoDB" id="409992at2759"/>
<dbReference type="AlphaFoldDB" id="A0A1V6N9P4"/>
<dbReference type="InterPro" id="IPR001544">
    <property type="entry name" value="Aminotrans_IV"/>
</dbReference>
<evidence type="ECO:0000313" key="8">
    <source>
        <dbReference type="Proteomes" id="UP000191408"/>
    </source>
</evidence>
<dbReference type="Gene3D" id="3.30.470.10">
    <property type="match status" value="1"/>
</dbReference>
<evidence type="ECO:0008006" key="9">
    <source>
        <dbReference type="Google" id="ProtNLM"/>
    </source>
</evidence>
<keyword evidence="8" id="KW-1185">Reference proteome</keyword>
<dbReference type="PANTHER" id="PTHR42825">
    <property type="entry name" value="AMINO ACID AMINOTRANSFERASE"/>
    <property type="match status" value="1"/>
</dbReference>
<dbReference type="InterPro" id="IPR043131">
    <property type="entry name" value="BCAT-like_N"/>
</dbReference>
<dbReference type="SUPFAM" id="SSF56752">
    <property type="entry name" value="D-aminoacid aminotransferase-like PLP-dependent enzymes"/>
    <property type="match status" value="1"/>
</dbReference>
<accession>A0A1V6N9P4</accession>
<dbReference type="Gene3D" id="3.20.10.10">
    <property type="entry name" value="D-amino Acid Aminotransferase, subunit A, domain 2"/>
    <property type="match status" value="1"/>
</dbReference>
<protein>
    <recommendedName>
        <fullName evidence="9">Branched-chain-amino-acid aminotransferase</fullName>
    </recommendedName>
</protein>
<proteinExistence type="inferred from homology"/>
<keyword evidence="5" id="KW-0663">Pyridoxal phosphate</keyword>
<dbReference type="InterPro" id="IPR036038">
    <property type="entry name" value="Aminotransferase-like"/>
</dbReference>
<dbReference type="GO" id="GO:0004084">
    <property type="term" value="F:branched-chain-amino-acid transaminase activity"/>
    <property type="evidence" value="ECO:0007669"/>
    <property type="project" value="InterPro"/>
</dbReference>
<evidence type="ECO:0000256" key="6">
    <source>
        <dbReference type="PIRSR" id="PIRSR006468-1"/>
    </source>
</evidence>
<evidence type="ECO:0000256" key="5">
    <source>
        <dbReference type="ARBA" id="ARBA00022898"/>
    </source>
</evidence>
<dbReference type="PIRSF" id="PIRSF006468">
    <property type="entry name" value="BCAT1"/>
    <property type="match status" value="1"/>
</dbReference>
<organism evidence="7 8">
    <name type="scientific">Penicillium polonicum</name>
    <dbReference type="NCBI Taxonomy" id="60169"/>
    <lineage>
        <taxon>Eukaryota</taxon>
        <taxon>Fungi</taxon>
        <taxon>Dikarya</taxon>
        <taxon>Ascomycota</taxon>
        <taxon>Pezizomycotina</taxon>
        <taxon>Eurotiomycetes</taxon>
        <taxon>Eurotiomycetidae</taxon>
        <taxon>Eurotiales</taxon>
        <taxon>Aspergillaceae</taxon>
        <taxon>Penicillium</taxon>
    </lineage>
</organism>
<evidence type="ECO:0000313" key="7">
    <source>
        <dbReference type="EMBL" id="OQD61450.1"/>
    </source>
</evidence>
<dbReference type="GO" id="GO:0009081">
    <property type="term" value="P:branched-chain amino acid metabolic process"/>
    <property type="evidence" value="ECO:0007669"/>
    <property type="project" value="InterPro"/>
</dbReference>
<dbReference type="Proteomes" id="UP000191408">
    <property type="component" value="Unassembled WGS sequence"/>
</dbReference>
<evidence type="ECO:0000256" key="4">
    <source>
        <dbReference type="ARBA" id="ARBA00022679"/>
    </source>
</evidence>
<reference evidence="8" key="1">
    <citation type="journal article" date="2017" name="Nat. Microbiol.">
        <title>Global analysis of biosynthetic gene clusters reveals vast potential of secondary metabolite production in Penicillium species.</title>
        <authorList>
            <person name="Nielsen J.C."/>
            <person name="Grijseels S."/>
            <person name="Prigent S."/>
            <person name="Ji B."/>
            <person name="Dainat J."/>
            <person name="Nielsen K.F."/>
            <person name="Frisvad J.C."/>
            <person name="Workman M."/>
            <person name="Nielsen J."/>
        </authorList>
    </citation>
    <scope>NUCLEOTIDE SEQUENCE [LARGE SCALE GENOMIC DNA]</scope>
    <source>
        <strain evidence="8">IBT 4502</strain>
    </source>
</reference>
<dbReference type="PANTHER" id="PTHR42825:SF2">
    <property type="entry name" value="BRANCHED-CHAIN-AMINO-ACID AMINOTRANSFERASE 3, CHLOROPLASTIC-RELATED"/>
    <property type="match status" value="1"/>
</dbReference>
<dbReference type="STRING" id="60169.A0A1V6N9P4"/>
<keyword evidence="3" id="KW-0032">Aminotransferase</keyword>
<dbReference type="Pfam" id="PF01063">
    <property type="entry name" value="Aminotran_4"/>
    <property type="match status" value="1"/>
</dbReference>
<evidence type="ECO:0000256" key="3">
    <source>
        <dbReference type="ARBA" id="ARBA00022576"/>
    </source>
</evidence>
<keyword evidence="4" id="KW-0808">Transferase</keyword>
<comment type="similarity">
    <text evidence="2">Belongs to the class-IV pyridoxal-phosphate-dependent aminotransferase family.</text>
</comment>
<comment type="caution">
    <text evidence="7">The sequence shown here is derived from an EMBL/GenBank/DDBJ whole genome shotgun (WGS) entry which is preliminary data.</text>
</comment>
<feature type="modified residue" description="N6-(pyridoxal phosphate)lysine" evidence="6">
    <location>
        <position position="210"/>
    </location>
</feature>
<evidence type="ECO:0000256" key="1">
    <source>
        <dbReference type="ARBA" id="ARBA00001933"/>
    </source>
</evidence>
<gene>
    <name evidence="7" type="ORF">PENPOL_c017G06925</name>
</gene>
<sequence length="372" mass="40419">MFPEPASQEIDWNKLSLKGLDLTSHVESHYTTETGKWSAPEIVASPYLKVHGLSPGLNYGQQCYEGLKGKKNQSISVVCPVHRDLNKTPACRTADNQILLFRPNEHANRMHHSTSTVSIPNVPEEHFLACVNLVVAANSAFVPPHESNALLYVRPVAFGSGPQLALTSPSEFTFAVFILPGSAYHGVTAQDALVCEGFDRTAPLGVGNAKVGGNYAPVMKYTDQAYREGFSLLLHLDSLTHTEIDEFSTSGFLGVKAGDKPTLIVPSSRNILPSVTTDTCIEVAKSLGWKVEKRTVKFDEVPFLDEVMAVGTATLLLPIKSITRRSTGEKILFNEGKSEAGPCCETLRKTIDDILRGRGQGPEGWSVAVKEV</sequence>
<comment type="cofactor">
    <cofactor evidence="1">
        <name>pyridoxal 5'-phosphate</name>
        <dbReference type="ChEBI" id="CHEBI:597326"/>
    </cofactor>
</comment>